<reference evidence="2" key="1">
    <citation type="journal article" date="2022" name="Mol. Ecol. Resour.">
        <title>The genomes of chicory, endive, great burdock and yacon provide insights into Asteraceae palaeo-polyploidization history and plant inulin production.</title>
        <authorList>
            <person name="Fan W."/>
            <person name="Wang S."/>
            <person name="Wang H."/>
            <person name="Wang A."/>
            <person name="Jiang F."/>
            <person name="Liu H."/>
            <person name="Zhao H."/>
            <person name="Xu D."/>
            <person name="Zhang Y."/>
        </authorList>
    </citation>
    <scope>NUCLEOTIDE SEQUENCE [LARGE SCALE GENOMIC DNA]</scope>
    <source>
        <strain evidence="2">cv. Punajuju</strain>
    </source>
</reference>
<gene>
    <name evidence="1" type="ORF">L2E82_07965</name>
</gene>
<accession>A0ACB9G6C6</accession>
<keyword evidence="2" id="KW-1185">Reference proteome</keyword>
<comment type="caution">
    <text evidence="1">The sequence shown here is derived from an EMBL/GenBank/DDBJ whole genome shotgun (WGS) entry which is preliminary data.</text>
</comment>
<evidence type="ECO:0000313" key="2">
    <source>
        <dbReference type="Proteomes" id="UP001055811"/>
    </source>
</evidence>
<reference evidence="1 2" key="2">
    <citation type="journal article" date="2022" name="Mol. Ecol. Resour.">
        <title>The genomes of chicory, endive, great burdock and yacon provide insights into Asteraceae paleo-polyploidization history and plant inulin production.</title>
        <authorList>
            <person name="Fan W."/>
            <person name="Wang S."/>
            <person name="Wang H."/>
            <person name="Wang A."/>
            <person name="Jiang F."/>
            <person name="Liu H."/>
            <person name="Zhao H."/>
            <person name="Xu D."/>
            <person name="Zhang Y."/>
        </authorList>
    </citation>
    <scope>NUCLEOTIDE SEQUENCE [LARGE SCALE GENOMIC DNA]</scope>
    <source>
        <strain evidence="2">cv. Punajuju</strain>
        <tissue evidence="1">Leaves</tissue>
    </source>
</reference>
<name>A0ACB9G6C6_CICIN</name>
<proteinExistence type="predicted"/>
<evidence type="ECO:0000313" key="1">
    <source>
        <dbReference type="EMBL" id="KAI3778586.1"/>
    </source>
</evidence>
<sequence length="151" mass="17334">MEVENLGDLTIAKTHEQRRKYGSRFVALLGKPGCDLYKMDFVSSQRRNTVMFFRCCAFDPFVMCVILVNTVPKPIRRRSPVRDSGEHRHVDFNHEGNRPFNPSRHRNPRHVVGRFLQSIADGISRTSRNPIGIVCSILHAMSISMMKEIGH</sequence>
<dbReference type="Proteomes" id="UP001055811">
    <property type="component" value="Linkage Group LG02"/>
</dbReference>
<protein>
    <submittedName>
        <fullName evidence="1">Uncharacterized protein</fullName>
    </submittedName>
</protein>
<dbReference type="EMBL" id="CM042010">
    <property type="protein sequence ID" value="KAI3778586.1"/>
    <property type="molecule type" value="Genomic_DNA"/>
</dbReference>
<organism evidence="1 2">
    <name type="scientific">Cichorium intybus</name>
    <name type="common">Chicory</name>
    <dbReference type="NCBI Taxonomy" id="13427"/>
    <lineage>
        <taxon>Eukaryota</taxon>
        <taxon>Viridiplantae</taxon>
        <taxon>Streptophyta</taxon>
        <taxon>Embryophyta</taxon>
        <taxon>Tracheophyta</taxon>
        <taxon>Spermatophyta</taxon>
        <taxon>Magnoliopsida</taxon>
        <taxon>eudicotyledons</taxon>
        <taxon>Gunneridae</taxon>
        <taxon>Pentapetalae</taxon>
        <taxon>asterids</taxon>
        <taxon>campanulids</taxon>
        <taxon>Asterales</taxon>
        <taxon>Asteraceae</taxon>
        <taxon>Cichorioideae</taxon>
        <taxon>Cichorieae</taxon>
        <taxon>Cichoriinae</taxon>
        <taxon>Cichorium</taxon>
    </lineage>
</organism>